<dbReference type="EMBL" id="BAABHS010000003">
    <property type="protein sequence ID" value="GAA4951380.1"/>
    <property type="molecule type" value="Genomic_DNA"/>
</dbReference>
<dbReference type="InterPro" id="IPR036249">
    <property type="entry name" value="Thioredoxin-like_sf"/>
</dbReference>
<dbReference type="InterPro" id="IPR013766">
    <property type="entry name" value="Thioredoxin_domain"/>
</dbReference>
<evidence type="ECO:0000313" key="2">
    <source>
        <dbReference type="EMBL" id="GAA4951380.1"/>
    </source>
</evidence>
<name>A0ABP9GRC5_9ACTN</name>
<dbReference type="PROSITE" id="PS51352">
    <property type="entry name" value="THIOREDOXIN_2"/>
    <property type="match status" value="1"/>
</dbReference>
<dbReference type="SUPFAM" id="SSF52833">
    <property type="entry name" value="Thioredoxin-like"/>
    <property type="match status" value="1"/>
</dbReference>
<comment type="caution">
    <text evidence="2">The sequence shown here is derived from an EMBL/GenBank/DDBJ whole genome shotgun (WGS) entry which is preliminary data.</text>
</comment>
<organism evidence="2 3">
    <name type="scientific">Yinghuangia aomiensis</name>
    <dbReference type="NCBI Taxonomy" id="676205"/>
    <lineage>
        <taxon>Bacteria</taxon>
        <taxon>Bacillati</taxon>
        <taxon>Actinomycetota</taxon>
        <taxon>Actinomycetes</taxon>
        <taxon>Kitasatosporales</taxon>
        <taxon>Streptomycetaceae</taxon>
        <taxon>Yinghuangia</taxon>
    </lineage>
</organism>
<feature type="domain" description="Thioredoxin" evidence="1">
    <location>
        <begin position="38"/>
        <end position="148"/>
    </location>
</feature>
<gene>
    <name evidence="2" type="ORF">GCM10023205_10280</name>
</gene>
<evidence type="ECO:0000259" key="1">
    <source>
        <dbReference type="PROSITE" id="PS51352"/>
    </source>
</evidence>
<reference evidence="3" key="1">
    <citation type="journal article" date="2019" name="Int. J. Syst. Evol. Microbiol.">
        <title>The Global Catalogue of Microorganisms (GCM) 10K type strain sequencing project: providing services to taxonomists for standard genome sequencing and annotation.</title>
        <authorList>
            <consortium name="The Broad Institute Genomics Platform"/>
            <consortium name="The Broad Institute Genome Sequencing Center for Infectious Disease"/>
            <person name="Wu L."/>
            <person name="Ma J."/>
        </authorList>
    </citation>
    <scope>NUCLEOTIDE SEQUENCE [LARGE SCALE GENOMIC DNA]</scope>
    <source>
        <strain evidence="3">JCM 17986</strain>
    </source>
</reference>
<dbReference type="Pfam" id="PF00085">
    <property type="entry name" value="Thioredoxin"/>
    <property type="match status" value="1"/>
</dbReference>
<keyword evidence="3" id="KW-1185">Reference proteome</keyword>
<dbReference type="CDD" id="cd02947">
    <property type="entry name" value="TRX_family"/>
    <property type="match status" value="1"/>
</dbReference>
<evidence type="ECO:0000313" key="3">
    <source>
        <dbReference type="Proteomes" id="UP001500466"/>
    </source>
</evidence>
<accession>A0ABP9GRC5</accession>
<dbReference type="Proteomes" id="UP001500466">
    <property type="component" value="Unassembled WGS sequence"/>
</dbReference>
<dbReference type="Gene3D" id="3.40.30.10">
    <property type="entry name" value="Glutaredoxin"/>
    <property type="match status" value="1"/>
</dbReference>
<protein>
    <recommendedName>
        <fullName evidence="1">Thioredoxin domain-containing protein</fullName>
    </recommendedName>
</protein>
<sequence length="165" mass="16631">MLSVVMLTGLAVVACVLAAATAVGLWRRRTDGRMRPVADSAAAAPAPALTPDEIGTALGDRATFVQFSTAFCAPCRTTRALLGQVAGELGGVVHAEIDAEHHLDLVRRLDVTRTPTVLVLDAHGTVVKRATGIPRRQDALAAVALAAAGASGTGASGTEASGVGA</sequence>
<proteinExistence type="predicted"/>